<dbReference type="GO" id="GO:0003677">
    <property type="term" value="F:DNA binding"/>
    <property type="evidence" value="ECO:0007669"/>
    <property type="project" value="InterPro"/>
</dbReference>
<keyword evidence="6" id="KW-0804">Transcription</keyword>
<evidence type="ECO:0000256" key="7">
    <source>
        <dbReference type="ARBA" id="ARBA00048552"/>
    </source>
</evidence>
<dbReference type="InterPro" id="IPR043502">
    <property type="entry name" value="DNA/RNA_pol_sf"/>
</dbReference>
<dbReference type="RefSeq" id="WP_184803088.1">
    <property type="nucleotide sequence ID" value="NZ_JACIIZ010000010.1"/>
</dbReference>
<keyword evidence="10" id="KW-1185">Reference proteome</keyword>
<dbReference type="EC" id="2.7.7.6" evidence="2"/>
<dbReference type="Proteomes" id="UP000539175">
    <property type="component" value="Unassembled WGS sequence"/>
</dbReference>
<organism evidence="9 10">
    <name type="scientific">Nitrospirillum iridis</name>
    <dbReference type="NCBI Taxonomy" id="765888"/>
    <lineage>
        <taxon>Bacteria</taxon>
        <taxon>Pseudomonadati</taxon>
        <taxon>Pseudomonadota</taxon>
        <taxon>Alphaproteobacteria</taxon>
        <taxon>Rhodospirillales</taxon>
        <taxon>Azospirillaceae</taxon>
        <taxon>Nitrospirillum</taxon>
    </lineage>
</organism>
<comment type="caution">
    <text evidence="9">The sequence shown here is derived from an EMBL/GenBank/DDBJ whole genome shotgun (WGS) entry which is preliminary data.</text>
</comment>
<dbReference type="Gene3D" id="1.10.287.260">
    <property type="match status" value="1"/>
</dbReference>
<dbReference type="EMBL" id="JACIIZ010000010">
    <property type="protein sequence ID" value="MBB6253053.1"/>
    <property type="molecule type" value="Genomic_DNA"/>
</dbReference>
<protein>
    <recommendedName>
        <fullName evidence="2">DNA-directed RNA polymerase</fullName>
        <ecNumber evidence="2">2.7.7.6</ecNumber>
    </recommendedName>
</protein>
<dbReference type="SUPFAM" id="SSF56672">
    <property type="entry name" value="DNA/RNA polymerases"/>
    <property type="match status" value="1"/>
</dbReference>
<evidence type="ECO:0000313" key="9">
    <source>
        <dbReference type="EMBL" id="MBB6253053.1"/>
    </source>
</evidence>
<evidence type="ECO:0000256" key="5">
    <source>
        <dbReference type="ARBA" id="ARBA00022695"/>
    </source>
</evidence>
<dbReference type="InterPro" id="IPR046950">
    <property type="entry name" value="DNA-dir_Rpol_C_phage-type"/>
</dbReference>
<feature type="domain" description="DNA-directed RNA polymerase N-terminal" evidence="8">
    <location>
        <begin position="22"/>
        <end position="324"/>
    </location>
</feature>
<dbReference type="SMART" id="SM01311">
    <property type="entry name" value="RPOL_N"/>
    <property type="match status" value="1"/>
</dbReference>
<dbReference type="InterPro" id="IPR029262">
    <property type="entry name" value="RPOL_N"/>
</dbReference>
<evidence type="ECO:0000259" key="8">
    <source>
        <dbReference type="SMART" id="SM01311"/>
    </source>
</evidence>
<dbReference type="GO" id="GO:0006351">
    <property type="term" value="P:DNA-templated transcription"/>
    <property type="evidence" value="ECO:0007669"/>
    <property type="project" value="InterPro"/>
</dbReference>
<evidence type="ECO:0000256" key="3">
    <source>
        <dbReference type="ARBA" id="ARBA00022478"/>
    </source>
</evidence>
<dbReference type="Gene3D" id="1.10.287.280">
    <property type="match status" value="1"/>
</dbReference>
<dbReference type="PANTHER" id="PTHR10102">
    <property type="entry name" value="DNA-DIRECTED RNA POLYMERASE, MITOCHONDRIAL"/>
    <property type="match status" value="1"/>
</dbReference>
<evidence type="ECO:0000256" key="4">
    <source>
        <dbReference type="ARBA" id="ARBA00022679"/>
    </source>
</evidence>
<name>A0A7X0AZM5_9PROT</name>
<dbReference type="GO" id="GO:0003899">
    <property type="term" value="F:DNA-directed RNA polymerase activity"/>
    <property type="evidence" value="ECO:0007669"/>
    <property type="project" value="UniProtKB-EC"/>
</dbReference>
<evidence type="ECO:0000256" key="1">
    <source>
        <dbReference type="ARBA" id="ARBA00009493"/>
    </source>
</evidence>
<dbReference type="Pfam" id="PF00940">
    <property type="entry name" value="RNA_pol"/>
    <property type="match status" value="1"/>
</dbReference>
<evidence type="ECO:0000313" key="10">
    <source>
        <dbReference type="Proteomes" id="UP000539175"/>
    </source>
</evidence>
<comment type="catalytic activity">
    <reaction evidence="7">
        <text>RNA(n) + a ribonucleoside 5'-triphosphate = RNA(n+1) + diphosphate</text>
        <dbReference type="Rhea" id="RHEA:21248"/>
        <dbReference type="Rhea" id="RHEA-COMP:14527"/>
        <dbReference type="Rhea" id="RHEA-COMP:17342"/>
        <dbReference type="ChEBI" id="CHEBI:33019"/>
        <dbReference type="ChEBI" id="CHEBI:61557"/>
        <dbReference type="ChEBI" id="CHEBI:140395"/>
        <dbReference type="EC" id="2.7.7.6"/>
    </reaction>
</comment>
<evidence type="ECO:0000256" key="2">
    <source>
        <dbReference type="ARBA" id="ARBA00012418"/>
    </source>
</evidence>
<dbReference type="InterPro" id="IPR002092">
    <property type="entry name" value="DNA-dir_Rpol_phage-type"/>
</dbReference>
<accession>A0A7X0AZM5</accession>
<keyword evidence="4" id="KW-0808">Transferase</keyword>
<dbReference type="InterPro" id="IPR037159">
    <property type="entry name" value="RNA_POL_N_sf"/>
</dbReference>
<comment type="similarity">
    <text evidence="1">Belongs to the phage and mitochondrial RNA polymerase family.</text>
</comment>
<gene>
    <name evidence="9" type="ORF">FHS74_003622</name>
</gene>
<evidence type="ECO:0000256" key="6">
    <source>
        <dbReference type="ARBA" id="ARBA00023163"/>
    </source>
</evidence>
<dbReference type="Gene3D" id="1.10.1320.10">
    <property type="entry name" value="DNA-directed RNA polymerase, N-terminal domain"/>
    <property type="match status" value="1"/>
</dbReference>
<reference evidence="9 10" key="1">
    <citation type="submission" date="2020-08" db="EMBL/GenBank/DDBJ databases">
        <title>Genomic Encyclopedia of Type Strains, Phase IV (KMG-IV): sequencing the most valuable type-strain genomes for metagenomic binning, comparative biology and taxonomic classification.</title>
        <authorList>
            <person name="Goeker M."/>
        </authorList>
    </citation>
    <scope>NUCLEOTIDE SEQUENCE [LARGE SCALE GENOMIC DNA]</scope>
    <source>
        <strain evidence="9 10">DSM 22198</strain>
    </source>
</reference>
<sequence length="850" mass="94235">MATQSSLNSNRSWQEFDIAARDAQARWETEMVRRGVQRYRDELDRVDLAQHALGEQFMRCLMGTKDHQGLVNAIQTYQDVVPEKALGEAYWTTKEEDILISALPADVVAFLTLRCVLSFRAPDDGLWGAPLTAVQLQLAKALRDEMTVRAAIDRAGTDAGLADVADKIKKAATRGQLGSSTLAKLRKTQRAVLDLDQEWPIALGLKAAAILLGLAEAATRGAVCVATVAAGGRTQKRVILSDEAKAAILANRDRDELTRPYLLPMIAPPLDWRMEMDASGKTRAAGGYVLLKNDLVRHSVHRHTAAHPEGLSQAALRAINSVQATPWRINGFILETAQAMLAADHPMIPQYAPKALPPKMPDADFEALGDDGRRAYLKTRQDIHKTNSKMFSDACEFMRKIGIAEDLKEREAIWFPHFFDFRLRMYPLPQDLSPQGDGLSQSLLHFAEGKRLGTRGLYWLAVRIAGDAGQDKLPFDDRVRWVLDHESQIIAVAADPLANTWWTEQDSPWRFLAGCHEWAQAHTYGGRAADFVSHLSVPMDGSVNGCQHLSMMGRDPIGAAATNCRNLPDRRDLYQAVADRVKARVDADDAGEGDAATRKIGKDGPTAQVVAALWVGRVSRNTVKRAVMTTPYGVTTRGITEFQLSDGHVNHIEDRALKIAAARYMQQAISAGLDEAMENGRAIMGYLQDVAKALADHQIPFRWQTPNGAVCWQTYRKLTVREVDTSLGRLKLWREDDEARLDANKMALAAAPNVIHSLDGCMLQNTVNALTPSGVRDFHMIHDSYGTHACDVDRLRDVIRQQAYAMYRGDWLAEFQAYVADYAPGVDLPDPPQRGSWDVAEVLQSEFFFS</sequence>
<dbReference type="Gene3D" id="1.10.150.20">
    <property type="entry name" value="5' to 3' exonuclease, C-terminal subdomain"/>
    <property type="match status" value="1"/>
</dbReference>
<dbReference type="PANTHER" id="PTHR10102:SF0">
    <property type="entry name" value="DNA-DIRECTED RNA POLYMERASE, MITOCHONDRIAL"/>
    <property type="match status" value="1"/>
</dbReference>
<proteinExistence type="inferred from homology"/>
<keyword evidence="5" id="KW-0548">Nucleotidyltransferase</keyword>
<keyword evidence="3 9" id="KW-0240">DNA-directed RNA polymerase</keyword>
<dbReference type="AlphaFoldDB" id="A0A7X0AZM5"/>
<dbReference type="GO" id="GO:0000428">
    <property type="term" value="C:DNA-directed RNA polymerase complex"/>
    <property type="evidence" value="ECO:0007669"/>
    <property type="project" value="UniProtKB-KW"/>
</dbReference>
<dbReference type="PROSITE" id="PS00489">
    <property type="entry name" value="RNA_POL_PHAGE_2"/>
    <property type="match status" value="1"/>
</dbReference>
<dbReference type="InterPro" id="IPR024075">
    <property type="entry name" value="DNA-dir_RNA_pol_helix_hairp_sf"/>
</dbReference>